<protein>
    <submittedName>
        <fullName evidence="3">Transcriptional regulator</fullName>
    </submittedName>
</protein>
<sequence>MTNRDEETNRLGAYLRARRDLVTPEQAGIPAGPNRRVTGLRREEVAMLAGVSADYYLRLERGRDKNPSAQVLAALARVLHLDEVEHQYLLDLAKPSRHARPRRRTERVPARLHHLLAALEVPAFIEGRAFDVLASNPLALALSPRLRPGENRLRSLILDPEEQEFHADWDAATAEFVGSFRKSIGEDTDDAHIVELVGELSLASTRFRALWARHDVRQLEGGTTVVNHPVVGTVHLHRDKLPVGDLTLVMYYADIGSDSAEKLRVLASLATTVANDEASTVTNDEASTAANDEAFHDGLPAHRSGGLPSREG</sequence>
<dbReference type="InterPro" id="IPR041413">
    <property type="entry name" value="MLTR_LBD"/>
</dbReference>
<dbReference type="PROSITE" id="PS50943">
    <property type="entry name" value="HTH_CROC1"/>
    <property type="match status" value="1"/>
</dbReference>
<proteinExistence type="predicted"/>
<dbReference type="EMBL" id="BONZ01000057">
    <property type="protein sequence ID" value="GIH17828.1"/>
    <property type="molecule type" value="Genomic_DNA"/>
</dbReference>
<dbReference type="Proteomes" id="UP000642748">
    <property type="component" value="Unassembled WGS sequence"/>
</dbReference>
<dbReference type="AlphaFoldDB" id="A0A8J3QXU7"/>
<evidence type="ECO:0000259" key="2">
    <source>
        <dbReference type="PROSITE" id="PS50943"/>
    </source>
</evidence>
<dbReference type="PANTHER" id="PTHR35010:SF2">
    <property type="entry name" value="BLL4672 PROTEIN"/>
    <property type="match status" value="1"/>
</dbReference>
<evidence type="ECO:0000313" key="3">
    <source>
        <dbReference type="EMBL" id="GIH17828.1"/>
    </source>
</evidence>
<keyword evidence="4" id="KW-1185">Reference proteome</keyword>
<dbReference type="SUPFAM" id="SSF47413">
    <property type="entry name" value="lambda repressor-like DNA-binding domains"/>
    <property type="match status" value="1"/>
</dbReference>
<organism evidence="3 4">
    <name type="scientific">Rugosimonospora africana</name>
    <dbReference type="NCBI Taxonomy" id="556532"/>
    <lineage>
        <taxon>Bacteria</taxon>
        <taxon>Bacillati</taxon>
        <taxon>Actinomycetota</taxon>
        <taxon>Actinomycetes</taxon>
        <taxon>Micromonosporales</taxon>
        <taxon>Micromonosporaceae</taxon>
        <taxon>Rugosimonospora</taxon>
    </lineage>
</organism>
<feature type="compositionally biased region" description="Polar residues" evidence="1">
    <location>
        <begin position="278"/>
        <end position="290"/>
    </location>
</feature>
<dbReference type="InterPro" id="IPR001387">
    <property type="entry name" value="Cro/C1-type_HTH"/>
</dbReference>
<feature type="domain" description="HTH cro/C1-type" evidence="2">
    <location>
        <begin position="39"/>
        <end position="86"/>
    </location>
</feature>
<dbReference type="RefSeq" id="WP_239134029.1">
    <property type="nucleotide sequence ID" value="NZ_BONZ01000057.1"/>
</dbReference>
<gene>
    <name evidence="3" type="ORF">Raf01_60000</name>
</gene>
<dbReference type="Gene3D" id="1.10.260.40">
    <property type="entry name" value="lambda repressor-like DNA-binding domains"/>
    <property type="match status" value="1"/>
</dbReference>
<dbReference type="SMART" id="SM00530">
    <property type="entry name" value="HTH_XRE"/>
    <property type="match status" value="1"/>
</dbReference>
<dbReference type="InterPro" id="IPR010982">
    <property type="entry name" value="Lambda_DNA-bd_dom_sf"/>
</dbReference>
<dbReference type="Pfam" id="PF17765">
    <property type="entry name" value="MLTR_LBD"/>
    <property type="match status" value="1"/>
</dbReference>
<evidence type="ECO:0000313" key="4">
    <source>
        <dbReference type="Proteomes" id="UP000642748"/>
    </source>
</evidence>
<accession>A0A8J3QXU7</accession>
<comment type="caution">
    <text evidence="3">The sequence shown here is derived from an EMBL/GenBank/DDBJ whole genome shotgun (WGS) entry which is preliminary data.</text>
</comment>
<dbReference type="PANTHER" id="PTHR35010">
    <property type="entry name" value="BLL4672 PROTEIN-RELATED"/>
    <property type="match status" value="1"/>
</dbReference>
<name>A0A8J3QXU7_9ACTN</name>
<dbReference type="GO" id="GO:0003677">
    <property type="term" value="F:DNA binding"/>
    <property type="evidence" value="ECO:0007669"/>
    <property type="project" value="InterPro"/>
</dbReference>
<dbReference type="Pfam" id="PF13560">
    <property type="entry name" value="HTH_31"/>
    <property type="match status" value="1"/>
</dbReference>
<feature type="region of interest" description="Disordered" evidence="1">
    <location>
        <begin position="278"/>
        <end position="312"/>
    </location>
</feature>
<dbReference type="CDD" id="cd00093">
    <property type="entry name" value="HTH_XRE"/>
    <property type="match status" value="1"/>
</dbReference>
<reference evidence="3" key="1">
    <citation type="submission" date="2021-01" db="EMBL/GenBank/DDBJ databases">
        <title>Whole genome shotgun sequence of Rugosimonospora africana NBRC 104875.</title>
        <authorList>
            <person name="Komaki H."/>
            <person name="Tamura T."/>
        </authorList>
    </citation>
    <scope>NUCLEOTIDE SEQUENCE</scope>
    <source>
        <strain evidence="3">NBRC 104875</strain>
    </source>
</reference>
<dbReference type="Gene3D" id="3.30.450.180">
    <property type="match status" value="1"/>
</dbReference>
<evidence type="ECO:0000256" key="1">
    <source>
        <dbReference type="SAM" id="MobiDB-lite"/>
    </source>
</evidence>